<dbReference type="AlphaFoldDB" id="A0AA39MST2"/>
<gene>
    <name evidence="1" type="ORF">EV421DRAFT_1903111</name>
</gene>
<protein>
    <submittedName>
        <fullName evidence="1">Uncharacterized protein</fullName>
    </submittedName>
</protein>
<reference evidence="1" key="1">
    <citation type="submission" date="2023-06" db="EMBL/GenBank/DDBJ databases">
        <authorList>
            <consortium name="Lawrence Berkeley National Laboratory"/>
            <person name="Ahrendt S."/>
            <person name="Sahu N."/>
            <person name="Indic B."/>
            <person name="Wong-Bajracharya J."/>
            <person name="Merenyi Z."/>
            <person name="Ke H.-M."/>
            <person name="Monk M."/>
            <person name="Kocsube S."/>
            <person name="Drula E."/>
            <person name="Lipzen A."/>
            <person name="Balint B."/>
            <person name="Henrissat B."/>
            <person name="Andreopoulos B."/>
            <person name="Martin F.M."/>
            <person name="Harder C.B."/>
            <person name="Rigling D."/>
            <person name="Ford K.L."/>
            <person name="Foster G.D."/>
            <person name="Pangilinan J."/>
            <person name="Papanicolaou A."/>
            <person name="Barry K."/>
            <person name="LaButti K."/>
            <person name="Viragh M."/>
            <person name="Koriabine M."/>
            <person name="Yan M."/>
            <person name="Riley R."/>
            <person name="Champramary S."/>
            <person name="Plett K.L."/>
            <person name="Tsai I.J."/>
            <person name="Slot J."/>
            <person name="Sipos G."/>
            <person name="Plett J."/>
            <person name="Nagy L.G."/>
            <person name="Grigoriev I.V."/>
        </authorList>
    </citation>
    <scope>NUCLEOTIDE SEQUENCE</scope>
    <source>
        <strain evidence="1">FPL87.14</strain>
    </source>
</reference>
<dbReference type="Proteomes" id="UP001175226">
    <property type="component" value="Unassembled WGS sequence"/>
</dbReference>
<comment type="caution">
    <text evidence="1">The sequence shown here is derived from an EMBL/GenBank/DDBJ whole genome shotgun (WGS) entry which is preliminary data.</text>
</comment>
<organism evidence="1 2">
    <name type="scientific">Armillaria borealis</name>
    <dbReference type="NCBI Taxonomy" id="47425"/>
    <lineage>
        <taxon>Eukaryota</taxon>
        <taxon>Fungi</taxon>
        <taxon>Dikarya</taxon>
        <taxon>Basidiomycota</taxon>
        <taxon>Agaricomycotina</taxon>
        <taxon>Agaricomycetes</taxon>
        <taxon>Agaricomycetidae</taxon>
        <taxon>Agaricales</taxon>
        <taxon>Marasmiineae</taxon>
        <taxon>Physalacriaceae</taxon>
        <taxon>Armillaria</taxon>
    </lineage>
</organism>
<evidence type="ECO:0000313" key="2">
    <source>
        <dbReference type="Proteomes" id="UP001175226"/>
    </source>
</evidence>
<proteinExistence type="predicted"/>
<evidence type="ECO:0000313" key="1">
    <source>
        <dbReference type="EMBL" id="KAK0444485.1"/>
    </source>
</evidence>
<accession>A0AA39MST2</accession>
<sequence>MERLASEPTRFDSTFTLYDVRRSVSWSGYDYIPAVRGGPCFEISQRGSYSGRIVEYSGIPGQVDWVKMVELWSLNADGYTFPFFPGVKDQAFAPHIQPASFHTLDGHLGPFDDTEHPQEYDATKPWLAFIRPHRELVEWACVLPALIQKQDDVCAMDQSLVEDLLRRNFCLDLQLWRIKEKLHKHDNDIDTNVPVFPTRSEISLLLHEASYPNMLDRIVAIQRGLHHKDACITYHSLPPMSNSGSLAASFIRIPIPEADMSFLGLWGNGLNKDQLAWYHNVAKVPVYFSHELTSEEIADFVEASMYPPCDLTIINQRFGPDSPYDSFAIEKAVDTET</sequence>
<name>A0AA39MST2_9AGAR</name>
<keyword evidence="2" id="KW-1185">Reference proteome</keyword>
<dbReference type="EMBL" id="JAUEPT010000019">
    <property type="protein sequence ID" value="KAK0444485.1"/>
    <property type="molecule type" value="Genomic_DNA"/>
</dbReference>